<dbReference type="PIRSF" id="PIRSF005850">
    <property type="entry name" value="UCP005850"/>
    <property type="match status" value="1"/>
</dbReference>
<keyword evidence="3" id="KW-1185">Reference proteome</keyword>
<comment type="caution">
    <text evidence="2">The sequence shown here is derived from an EMBL/GenBank/DDBJ whole genome shotgun (WGS) entry which is preliminary data.</text>
</comment>
<feature type="coiled-coil region" evidence="1">
    <location>
        <begin position="66"/>
        <end position="100"/>
    </location>
</feature>
<dbReference type="Pfam" id="PF09903">
    <property type="entry name" value="DUF2130"/>
    <property type="match status" value="1"/>
</dbReference>
<reference evidence="2 3" key="1">
    <citation type="journal article" date="2021" name="ISME Commun">
        <title>Automated analysis of genomic sequences facilitates high-throughput and comprehensive description of bacteria.</title>
        <authorList>
            <person name="Hitch T.C.A."/>
        </authorList>
    </citation>
    <scope>NUCLEOTIDE SEQUENCE [LARGE SCALE GENOMIC DNA]</scope>
    <source>
        <strain evidence="2 3">Sanger_04</strain>
    </source>
</reference>
<dbReference type="InterPro" id="IPR019219">
    <property type="entry name" value="DUF2130"/>
</dbReference>
<protein>
    <submittedName>
        <fullName evidence="2">DUF2130 domain-containing protein</fullName>
    </submittedName>
</protein>
<gene>
    <name evidence="2" type="ORF">OCV63_02490</name>
</gene>
<dbReference type="EMBL" id="JAOQKC010000002">
    <property type="protein sequence ID" value="MCU6695764.1"/>
    <property type="molecule type" value="Genomic_DNA"/>
</dbReference>
<name>A0ABT2RTW0_9FIRM</name>
<organism evidence="2 3">
    <name type="scientific">Laedolimicola ammoniilytica</name>
    <dbReference type="NCBI Taxonomy" id="2981771"/>
    <lineage>
        <taxon>Bacteria</taxon>
        <taxon>Bacillati</taxon>
        <taxon>Bacillota</taxon>
        <taxon>Clostridia</taxon>
        <taxon>Lachnospirales</taxon>
        <taxon>Lachnospiraceae</taxon>
        <taxon>Laedolimicola</taxon>
    </lineage>
</organism>
<sequence length="411" mass="48276">MQEIKCPNCGEVFVVDESGYAQIVQQVRDKEFDKELRRREEELAGKQESELRLLRLEQKQEYDDALAKKETELQKRDQLIARLQAQISGTETEKKLAVAEVVSEKDRELSEKTTEITALKSQLANKATENELKEQALQKQYEEKLKMKDEQIEYYKDFKARQSTKMIGESLEQHCLNQFNALRMTAFPNAYFEKDNDARTGSKGDFIFREAADGVEFISIMFEMKNEMDETATKHKNEDFLKELDKDRREKKCEYAVLVSLLEIDNELYNNGIVDMSYRYEKMYVIRPQFFIPMITLLRNAALNSLQYRRELELARHQQVDILRFEENMNTFKEGFARNYRIASERFKTAIDEIDKTITHLQKTKDALLASENNLRLANHKAEDLSIKRLTKNAPSVKAMFDELKKEESEN</sequence>
<accession>A0ABT2RTW0</accession>
<proteinExistence type="predicted"/>
<keyword evidence="1" id="KW-0175">Coiled coil</keyword>
<dbReference type="RefSeq" id="WP_158361841.1">
    <property type="nucleotide sequence ID" value="NZ_JAOQKC010000002.1"/>
</dbReference>
<evidence type="ECO:0000256" key="1">
    <source>
        <dbReference type="SAM" id="Coils"/>
    </source>
</evidence>
<evidence type="ECO:0000313" key="3">
    <source>
        <dbReference type="Proteomes" id="UP001652461"/>
    </source>
</evidence>
<dbReference type="Proteomes" id="UP001652461">
    <property type="component" value="Unassembled WGS sequence"/>
</dbReference>
<evidence type="ECO:0000313" key="2">
    <source>
        <dbReference type="EMBL" id="MCU6695764.1"/>
    </source>
</evidence>